<organism evidence="3 4">
    <name type="scientific">Comamonas resistens</name>
    <dbReference type="NCBI Taxonomy" id="3046670"/>
    <lineage>
        <taxon>Bacteria</taxon>
        <taxon>Pseudomonadati</taxon>
        <taxon>Pseudomonadota</taxon>
        <taxon>Betaproteobacteria</taxon>
        <taxon>Burkholderiales</taxon>
        <taxon>Comamonadaceae</taxon>
        <taxon>Comamonas</taxon>
    </lineage>
</organism>
<feature type="compositionally biased region" description="Basic and acidic residues" evidence="1">
    <location>
        <begin position="115"/>
        <end position="157"/>
    </location>
</feature>
<protein>
    <submittedName>
        <fullName evidence="3">Uncharacterized protein</fullName>
    </submittedName>
</protein>
<feature type="chain" id="PRO_5046173308" evidence="2">
    <location>
        <begin position="28"/>
        <end position="168"/>
    </location>
</feature>
<accession>A0ABY8SZ96</accession>
<evidence type="ECO:0000256" key="1">
    <source>
        <dbReference type="SAM" id="MobiDB-lite"/>
    </source>
</evidence>
<keyword evidence="4" id="KW-1185">Reference proteome</keyword>
<feature type="region of interest" description="Disordered" evidence="1">
    <location>
        <begin position="103"/>
        <end position="168"/>
    </location>
</feature>
<feature type="signal peptide" evidence="2">
    <location>
        <begin position="1"/>
        <end position="27"/>
    </location>
</feature>
<gene>
    <name evidence="3" type="ORF">QMY55_10865</name>
</gene>
<dbReference type="RefSeq" id="WP_283488601.1">
    <property type="nucleotide sequence ID" value="NZ_CP125947.1"/>
</dbReference>
<evidence type="ECO:0000256" key="2">
    <source>
        <dbReference type="SAM" id="SignalP"/>
    </source>
</evidence>
<evidence type="ECO:0000313" key="3">
    <source>
        <dbReference type="EMBL" id="WHS67571.1"/>
    </source>
</evidence>
<proteinExistence type="predicted"/>
<dbReference type="EMBL" id="CP125947">
    <property type="protein sequence ID" value="WHS67571.1"/>
    <property type="molecule type" value="Genomic_DNA"/>
</dbReference>
<evidence type="ECO:0000313" key="4">
    <source>
        <dbReference type="Proteomes" id="UP001240697"/>
    </source>
</evidence>
<reference evidence="3 4" key="1">
    <citation type="submission" date="2023-05" db="EMBL/GenBank/DDBJ databases">
        <authorList>
            <person name="Yin Y."/>
            <person name="Lu Z."/>
        </authorList>
    </citation>
    <scope>NUCLEOTIDE SEQUENCE [LARGE SCALE GENOMIC DNA]</scope>
    <source>
        <strain evidence="3 4">ZM22</strain>
    </source>
</reference>
<feature type="compositionally biased region" description="Basic residues" evidence="1">
    <location>
        <begin position="158"/>
        <end position="168"/>
    </location>
</feature>
<sequence>MPSSRISYKALAALALTCAVGFSQAQAYISGSISGQLAPGVYGQVNIGNAAPPALLYGQPMWGGPVVQQAQPIYMWVPPGHARDWRRYCGRYHACGRPTYFLRDAPPQWRGGPPPRHERHWDRDDHDDHRRWDRDERRDRHEHRGWERRDRENDQGHGRGRGHRHHDD</sequence>
<name>A0ABY8SZ96_9BURK</name>
<keyword evidence="2" id="KW-0732">Signal</keyword>
<dbReference type="Proteomes" id="UP001240697">
    <property type="component" value="Chromosome"/>
</dbReference>